<protein>
    <recommendedName>
        <fullName evidence="3">AraC family transcriptional regulator</fullName>
    </recommendedName>
</protein>
<comment type="caution">
    <text evidence="1">The sequence shown here is derived from an EMBL/GenBank/DDBJ whole genome shotgun (WGS) entry which is preliminary data.</text>
</comment>
<name>A0A370KAU0_9GAMM</name>
<dbReference type="Gene3D" id="1.10.10.60">
    <property type="entry name" value="Homeodomain-like"/>
    <property type="match status" value="1"/>
</dbReference>
<sequence>MKTSTRDDYLRRIDRAVALLQAAVDAGGQLPVVPQLAAAAHLSPFHFHRIYRALTGETVGATTGRLRPRHVGP</sequence>
<evidence type="ECO:0000313" key="2">
    <source>
        <dbReference type="Proteomes" id="UP000254711"/>
    </source>
</evidence>
<dbReference type="OrthoDB" id="282744at2"/>
<keyword evidence="2" id="KW-1185">Reference proteome</keyword>
<dbReference type="InterPro" id="IPR009057">
    <property type="entry name" value="Homeodomain-like_sf"/>
</dbReference>
<gene>
    <name evidence="1" type="ORF">DVT68_02375</name>
</gene>
<accession>A0A370KAU0</accession>
<dbReference type="AlphaFoldDB" id="A0A370KAU0"/>
<organism evidence="1 2">
    <name type="scientific">Dyella solisilvae</name>
    <dbReference type="NCBI Taxonomy" id="1920168"/>
    <lineage>
        <taxon>Bacteria</taxon>
        <taxon>Pseudomonadati</taxon>
        <taxon>Pseudomonadota</taxon>
        <taxon>Gammaproteobacteria</taxon>
        <taxon>Lysobacterales</taxon>
        <taxon>Rhodanobacteraceae</taxon>
        <taxon>Dyella</taxon>
    </lineage>
</organism>
<evidence type="ECO:0000313" key="1">
    <source>
        <dbReference type="EMBL" id="RDI99709.1"/>
    </source>
</evidence>
<dbReference type="RefSeq" id="WP_114823446.1">
    <property type="nucleotide sequence ID" value="NZ_QQSY01000001.1"/>
</dbReference>
<dbReference type="Proteomes" id="UP000254711">
    <property type="component" value="Unassembled WGS sequence"/>
</dbReference>
<reference evidence="1 2" key="1">
    <citation type="submission" date="2018-07" db="EMBL/GenBank/DDBJ databases">
        <title>Dyella solisilvae sp. nov., isolated from the pine and broad-leaved mixed forest soil.</title>
        <authorList>
            <person name="Gao Z."/>
            <person name="Qiu L."/>
        </authorList>
    </citation>
    <scope>NUCLEOTIDE SEQUENCE [LARGE SCALE GENOMIC DNA]</scope>
    <source>
        <strain evidence="1 2">DHG54</strain>
    </source>
</reference>
<dbReference type="SUPFAM" id="SSF46689">
    <property type="entry name" value="Homeodomain-like"/>
    <property type="match status" value="1"/>
</dbReference>
<evidence type="ECO:0008006" key="3">
    <source>
        <dbReference type="Google" id="ProtNLM"/>
    </source>
</evidence>
<dbReference type="EMBL" id="QQSY01000001">
    <property type="protein sequence ID" value="RDI99709.1"/>
    <property type="molecule type" value="Genomic_DNA"/>
</dbReference>
<proteinExistence type="predicted"/>